<sequence>MAAGRVARPAVRGGRRGGARAGALVLAWLVGSAPRLAGAREEDMPDLTLEPAGGGQEPVDGQTPAREEPADGQLPAWELVETPYGSMRLREFGSPSDPLVILVHGKRSATPWTPGGEWKDWNPAALQMAAAGFHVLLPDFHSGPVELRPGRLTVDAFRELMRSTLLPQNEQLPSRYRSAVKAKAVVVGKAWGAHVAAEAAAEMEEVVATALVVPTFHAAAAKELFPQIQGRLGVFLVKDDSVVDFEHTSDALRSALGDRMVTWVVAESGGHQLVPEFVAPLVKFVEESWESSEREEDTQRQRFQFL</sequence>
<dbReference type="Proteomes" id="UP001189429">
    <property type="component" value="Unassembled WGS sequence"/>
</dbReference>
<feature type="region of interest" description="Disordered" evidence="1">
    <location>
        <begin position="39"/>
        <end position="70"/>
    </location>
</feature>
<gene>
    <name evidence="3" type="ORF">PCOR1329_LOCUS69379</name>
</gene>
<protein>
    <recommendedName>
        <fullName evidence="5">1-alkyl-2-acetylglycerophosphocholine esterase</fullName>
    </recommendedName>
</protein>
<organism evidence="3 4">
    <name type="scientific">Prorocentrum cordatum</name>
    <dbReference type="NCBI Taxonomy" id="2364126"/>
    <lineage>
        <taxon>Eukaryota</taxon>
        <taxon>Sar</taxon>
        <taxon>Alveolata</taxon>
        <taxon>Dinophyceae</taxon>
        <taxon>Prorocentrales</taxon>
        <taxon>Prorocentraceae</taxon>
        <taxon>Prorocentrum</taxon>
    </lineage>
</organism>
<evidence type="ECO:0000256" key="1">
    <source>
        <dbReference type="SAM" id="MobiDB-lite"/>
    </source>
</evidence>
<keyword evidence="2" id="KW-0732">Signal</keyword>
<evidence type="ECO:0008006" key="5">
    <source>
        <dbReference type="Google" id="ProtNLM"/>
    </source>
</evidence>
<proteinExistence type="predicted"/>
<name>A0ABN9WTV5_9DINO</name>
<keyword evidence="4" id="KW-1185">Reference proteome</keyword>
<dbReference type="InterPro" id="IPR029058">
    <property type="entry name" value="AB_hydrolase_fold"/>
</dbReference>
<evidence type="ECO:0000313" key="4">
    <source>
        <dbReference type="Proteomes" id="UP001189429"/>
    </source>
</evidence>
<comment type="caution">
    <text evidence="3">The sequence shown here is derived from an EMBL/GenBank/DDBJ whole genome shotgun (WGS) entry which is preliminary data.</text>
</comment>
<dbReference type="EMBL" id="CAUYUJ010019105">
    <property type="protein sequence ID" value="CAK0888628.1"/>
    <property type="molecule type" value="Genomic_DNA"/>
</dbReference>
<accession>A0ABN9WTV5</accession>
<evidence type="ECO:0000313" key="3">
    <source>
        <dbReference type="EMBL" id="CAK0888628.1"/>
    </source>
</evidence>
<dbReference type="SUPFAM" id="SSF53474">
    <property type="entry name" value="alpha/beta-Hydrolases"/>
    <property type="match status" value="1"/>
</dbReference>
<feature type="signal peptide" evidence="2">
    <location>
        <begin position="1"/>
        <end position="39"/>
    </location>
</feature>
<dbReference type="Gene3D" id="3.40.50.1820">
    <property type="entry name" value="alpha/beta hydrolase"/>
    <property type="match status" value="1"/>
</dbReference>
<evidence type="ECO:0000256" key="2">
    <source>
        <dbReference type="SAM" id="SignalP"/>
    </source>
</evidence>
<reference evidence="3" key="1">
    <citation type="submission" date="2023-10" db="EMBL/GenBank/DDBJ databases">
        <authorList>
            <person name="Chen Y."/>
            <person name="Shah S."/>
            <person name="Dougan E. K."/>
            <person name="Thang M."/>
            <person name="Chan C."/>
        </authorList>
    </citation>
    <scope>NUCLEOTIDE SEQUENCE [LARGE SCALE GENOMIC DNA]</scope>
</reference>
<feature type="chain" id="PRO_5045234138" description="1-alkyl-2-acetylglycerophosphocholine esterase" evidence="2">
    <location>
        <begin position="40"/>
        <end position="306"/>
    </location>
</feature>